<evidence type="ECO:0000256" key="3">
    <source>
        <dbReference type="ARBA" id="ARBA00022692"/>
    </source>
</evidence>
<evidence type="ECO:0000256" key="7">
    <source>
        <dbReference type="ARBA" id="ARBA00023136"/>
    </source>
</evidence>
<keyword evidence="5 10" id="KW-1133">Transmembrane helix</keyword>
<dbReference type="PROSITE" id="PS50920">
    <property type="entry name" value="SOLCAR"/>
    <property type="match status" value="1"/>
</dbReference>
<organism evidence="11">
    <name type="scientific">Mesocestoides corti</name>
    <name type="common">Flatworm</name>
    <dbReference type="NCBI Taxonomy" id="53468"/>
    <lineage>
        <taxon>Eukaryota</taxon>
        <taxon>Metazoa</taxon>
        <taxon>Spiralia</taxon>
        <taxon>Lophotrochozoa</taxon>
        <taxon>Platyhelminthes</taxon>
        <taxon>Cestoda</taxon>
        <taxon>Eucestoda</taxon>
        <taxon>Cyclophyllidea</taxon>
        <taxon>Mesocestoididae</taxon>
        <taxon>Mesocestoides</taxon>
    </lineage>
</organism>
<dbReference type="AlphaFoldDB" id="A0A5K3ESC5"/>
<evidence type="ECO:0000256" key="5">
    <source>
        <dbReference type="ARBA" id="ARBA00022989"/>
    </source>
</evidence>
<dbReference type="InterPro" id="IPR018108">
    <property type="entry name" value="MCP_transmembrane"/>
</dbReference>
<dbReference type="InterPro" id="IPR051028">
    <property type="entry name" value="Mito_Solute_Carrier"/>
</dbReference>
<dbReference type="InterPro" id="IPR023395">
    <property type="entry name" value="MCP_dom_sf"/>
</dbReference>
<comment type="similarity">
    <text evidence="2 9">Belongs to the mitochondrial carrier (TC 2.A.29) family.</text>
</comment>
<dbReference type="Gene3D" id="1.50.40.10">
    <property type="entry name" value="Mitochondrial carrier domain"/>
    <property type="match status" value="1"/>
</dbReference>
<reference evidence="11 12" key="1">
    <citation type="submission" date="2019-11" db="UniProtKB">
        <authorList>
            <consortium name="WormBaseParasite"/>
        </authorList>
    </citation>
    <scope>IDENTIFICATION</scope>
</reference>
<proteinExistence type="inferred from homology"/>
<name>A0A5K3ESC5_MESCO</name>
<accession>A0A5K3ESC5</accession>
<comment type="subcellular location">
    <subcellularLocation>
        <location evidence="1">Mitochondrion inner membrane</location>
        <topology evidence="1">Multi-pass membrane protein</topology>
    </subcellularLocation>
</comment>
<dbReference type="WBParaSite" id="MCU_002338-RA">
    <property type="protein sequence ID" value="MCU_002338-RA"/>
    <property type="gene ID" value="MCU_002338"/>
</dbReference>
<keyword evidence="9" id="KW-0813">Transport</keyword>
<evidence type="ECO:0000256" key="6">
    <source>
        <dbReference type="ARBA" id="ARBA00023128"/>
    </source>
</evidence>
<sequence length="267" mass="29647">KENVTKNIQSSEGHAEWPFVSRVVEQIYRFTLGGVAGGFGAAVVYPIDLVKTRMQNQRTLLSKQGNPKVQPVYSSGFDCFCKVLRFEGARKLYCGLLPQLIGVAPEKAIKLTVNDFLKDRFRVPLGHLSLKAEVIAGGCAGASQTIFTNPVEVVKIRLQVAGEVSGSTPSALQVGVSLICDRTKTRHHRFVQRSRCQLHSGRRLFRRLLPHLLAPQGRPRQRGGRDLVRRSAGCGLFGGRSRRCHWNPRRRCQNSTSSCRTPRSGCL</sequence>
<dbReference type="WBParaSite" id="MCU_002338-RB">
    <property type="protein sequence ID" value="MCU_002338-RB"/>
    <property type="gene ID" value="MCU_002338"/>
</dbReference>
<evidence type="ECO:0000313" key="11">
    <source>
        <dbReference type="WBParaSite" id="MCU_002338-RA"/>
    </source>
</evidence>
<evidence type="ECO:0000256" key="9">
    <source>
        <dbReference type="RuleBase" id="RU000488"/>
    </source>
</evidence>
<dbReference type="GO" id="GO:0015183">
    <property type="term" value="F:L-aspartate transmembrane transporter activity"/>
    <property type="evidence" value="ECO:0007669"/>
    <property type="project" value="TreeGrafter"/>
</dbReference>
<keyword evidence="4" id="KW-0999">Mitochondrion inner membrane</keyword>
<dbReference type="PANTHER" id="PTHR45678:SF9">
    <property type="entry name" value="CALCIUM-BINDING MITOCHONDRIAL CARRIER PROTEIN ARALAR1"/>
    <property type="match status" value="1"/>
</dbReference>
<evidence type="ECO:0000256" key="10">
    <source>
        <dbReference type="SAM" id="Phobius"/>
    </source>
</evidence>
<protein>
    <submittedName>
        <fullName evidence="11 12">Mitochondrial aspartate/glutamate carrier protein</fullName>
    </submittedName>
</protein>
<dbReference type="PANTHER" id="PTHR45678">
    <property type="entry name" value="MITOCHONDRIAL 2-OXODICARBOXYLATE CARRIER 1-RELATED"/>
    <property type="match status" value="1"/>
</dbReference>
<evidence type="ECO:0000256" key="8">
    <source>
        <dbReference type="PROSITE-ProRule" id="PRU00282"/>
    </source>
</evidence>
<dbReference type="GO" id="GO:0005743">
    <property type="term" value="C:mitochondrial inner membrane"/>
    <property type="evidence" value="ECO:0007669"/>
    <property type="project" value="UniProtKB-SubCell"/>
</dbReference>
<dbReference type="GO" id="GO:0005313">
    <property type="term" value="F:L-glutamate transmembrane transporter activity"/>
    <property type="evidence" value="ECO:0007669"/>
    <property type="project" value="TreeGrafter"/>
</dbReference>
<dbReference type="Pfam" id="PF00153">
    <property type="entry name" value="Mito_carr"/>
    <property type="match status" value="2"/>
</dbReference>
<dbReference type="GO" id="GO:0043490">
    <property type="term" value="P:malate-aspartate shuttle"/>
    <property type="evidence" value="ECO:0007669"/>
    <property type="project" value="TreeGrafter"/>
</dbReference>
<keyword evidence="3 8" id="KW-0812">Transmembrane</keyword>
<evidence type="ECO:0000313" key="12">
    <source>
        <dbReference type="WBParaSite" id="MCU_002338-RB"/>
    </source>
</evidence>
<evidence type="ECO:0000256" key="4">
    <source>
        <dbReference type="ARBA" id="ARBA00022792"/>
    </source>
</evidence>
<keyword evidence="6" id="KW-0496">Mitochondrion</keyword>
<dbReference type="SUPFAM" id="SSF103506">
    <property type="entry name" value="Mitochondrial carrier"/>
    <property type="match status" value="1"/>
</dbReference>
<feature type="repeat" description="Solcar" evidence="8">
    <location>
        <begin position="24"/>
        <end position="120"/>
    </location>
</feature>
<feature type="transmembrane region" description="Helical" evidence="10">
    <location>
        <begin position="27"/>
        <end position="47"/>
    </location>
</feature>
<evidence type="ECO:0000256" key="2">
    <source>
        <dbReference type="ARBA" id="ARBA00006375"/>
    </source>
</evidence>
<evidence type="ECO:0000256" key="1">
    <source>
        <dbReference type="ARBA" id="ARBA00004448"/>
    </source>
</evidence>
<keyword evidence="7 8" id="KW-0472">Membrane</keyword>